<dbReference type="SMART" id="SM00563">
    <property type="entry name" value="PlsC"/>
    <property type="match status" value="1"/>
</dbReference>
<accession>A0A8C3Y0L7</accession>
<feature type="domain" description="Phospholipid/glycerol acyltransferase" evidence="3">
    <location>
        <begin position="370"/>
        <end position="485"/>
    </location>
</feature>
<dbReference type="PANTHER" id="PTHR22753:SF23">
    <property type="entry name" value="TRANSMEMBRANE PROTEIN 68"/>
    <property type="match status" value="1"/>
</dbReference>
<dbReference type="Proteomes" id="UP000694563">
    <property type="component" value="Chromosome 1"/>
</dbReference>
<evidence type="ECO:0000313" key="4">
    <source>
        <dbReference type="Ensembl" id="ENSCUSP00005006788.1"/>
    </source>
</evidence>
<dbReference type="Ensembl" id="ENSCUST00005007038.1">
    <property type="protein sequence ID" value="ENSCUSP00005006788.1"/>
    <property type="gene ID" value="ENSCUSG00005004245.1"/>
</dbReference>
<organism evidence="4 5">
    <name type="scientific">Catharus ustulatus</name>
    <name type="common">Russet-backed thrush</name>
    <name type="synonym">Hylocichla ustulatus</name>
    <dbReference type="NCBI Taxonomy" id="91951"/>
    <lineage>
        <taxon>Eukaryota</taxon>
        <taxon>Metazoa</taxon>
        <taxon>Chordata</taxon>
        <taxon>Craniata</taxon>
        <taxon>Vertebrata</taxon>
        <taxon>Euteleostomi</taxon>
        <taxon>Archelosauria</taxon>
        <taxon>Archosauria</taxon>
        <taxon>Dinosauria</taxon>
        <taxon>Saurischia</taxon>
        <taxon>Theropoda</taxon>
        <taxon>Coelurosauria</taxon>
        <taxon>Aves</taxon>
        <taxon>Neognathae</taxon>
        <taxon>Neoaves</taxon>
        <taxon>Telluraves</taxon>
        <taxon>Australaves</taxon>
        <taxon>Passeriformes</taxon>
        <taxon>Turdidae</taxon>
        <taxon>Catharus</taxon>
    </lineage>
</organism>
<evidence type="ECO:0000256" key="2">
    <source>
        <dbReference type="SAM" id="Phobius"/>
    </source>
</evidence>
<dbReference type="PANTHER" id="PTHR22753">
    <property type="entry name" value="TRANSMEMBRANE PROTEIN 68"/>
    <property type="match status" value="1"/>
</dbReference>
<reference evidence="4" key="3">
    <citation type="submission" date="2025-09" db="UniProtKB">
        <authorList>
            <consortium name="Ensembl"/>
        </authorList>
    </citation>
    <scope>IDENTIFICATION</scope>
</reference>
<keyword evidence="2" id="KW-0472">Membrane</keyword>
<keyword evidence="2" id="KW-0812">Transmembrane</keyword>
<evidence type="ECO:0000313" key="5">
    <source>
        <dbReference type="Proteomes" id="UP000694563"/>
    </source>
</evidence>
<sequence>MKEFFLELGDMIGRKESCASRQLPMISCLFYALEEWTVVEFLKKYLFYVIIGSLTICAILVFFIVPLTIVFFIYLTNILLLIHQRNNELKADPLSDAWNRVRKTIATFWDIYARIWHGYELHGVGNLPEGPGILVYYHGAIPIDYLYFLSRLFLWKKRLCLSVADHFVFRLPGLKLLLGVTGVIPGTREECLAALRNGYLVSISPGGVREALFSDQSYQLMWGNRKGFAQVALEAKVGLHPQLWSSQECLNSTVNDVSEAQSVRTLTDCGGYERAPGTDGAAGASPGGCGRRTAPSRQEMTGGNESCTAGPTSMSYLTCLTYILEEWTGVKDIGDYLSAKEMLATLWDGHGRIWHGYELHGVENIPEGPGLVVFYHGATPLDYIYFTARLHVMQKRCCSVVADHFVFRLPGFRILLEVFGVIHGPKEACVGTLEKGHLLAIAPGGVREALFSDEMYTILWSDRKGFAQVAIDAKVPIIPMFTQNVREGFRTLGGIKILRSLYERTRLPVVPLYGGFPVKLRTFIGAPIPYEPNMTAEELAAKTKAAVQALIEKHQKIPGNIFRALMERFQTQKKED</sequence>
<name>A0A8C3Y0L7_CATUS</name>
<dbReference type="GO" id="GO:0016746">
    <property type="term" value="F:acyltransferase activity"/>
    <property type="evidence" value="ECO:0007669"/>
    <property type="project" value="InterPro"/>
</dbReference>
<feature type="transmembrane region" description="Helical" evidence="2">
    <location>
        <begin position="45"/>
        <end position="75"/>
    </location>
</feature>
<reference evidence="4" key="2">
    <citation type="submission" date="2025-08" db="UniProtKB">
        <authorList>
            <consortium name="Ensembl"/>
        </authorList>
    </citation>
    <scope>IDENTIFICATION</scope>
</reference>
<dbReference type="Pfam" id="PF01553">
    <property type="entry name" value="Acyltransferase"/>
    <property type="match status" value="2"/>
</dbReference>
<dbReference type="GO" id="GO:0016020">
    <property type="term" value="C:membrane"/>
    <property type="evidence" value="ECO:0007669"/>
    <property type="project" value="TreeGrafter"/>
</dbReference>
<evidence type="ECO:0000256" key="1">
    <source>
        <dbReference type="SAM" id="MobiDB-lite"/>
    </source>
</evidence>
<keyword evidence="5" id="KW-1185">Reference proteome</keyword>
<reference evidence="4" key="1">
    <citation type="submission" date="2020-10" db="EMBL/GenBank/DDBJ databases">
        <title>Catharus ustulatus (Swainson's thrush) genome, bCatUst1, primary haplotype v2.</title>
        <authorList>
            <person name="Delmore K."/>
            <person name="Vafadar M."/>
            <person name="Formenti G."/>
            <person name="Chow W."/>
            <person name="Pelan S."/>
            <person name="Howe K."/>
            <person name="Rhie A."/>
            <person name="Mountcastle J."/>
            <person name="Haase B."/>
            <person name="Fedrigo O."/>
            <person name="Jarvis E.D."/>
        </authorList>
    </citation>
    <scope>NUCLEOTIDE SEQUENCE [LARGE SCALE GENOMIC DNA]</scope>
</reference>
<gene>
    <name evidence="4" type="primary">LOC116997638</name>
</gene>
<evidence type="ECO:0000259" key="3">
    <source>
        <dbReference type="SMART" id="SM00563"/>
    </source>
</evidence>
<feature type="compositionally biased region" description="Polar residues" evidence="1">
    <location>
        <begin position="295"/>
        <end position="305"/>
    </location>
</feature>
<dbReference type="InterPro" id="IPR002123">
    <property type="entry name" value="Plipid/glycerol_acylTrfase"/>
</dbReference>
<protein>
    <submittedName>
        <fullName evidence="4">Transmembrane protein 68</fullName>
    </submittedName>
</protein>
<dbReference type="AlphaFoldDB" id="A0A8C3Y0L7"/>
<keyword evidence="2" id="KW-1133">Transmembrane helix</keyword>
<feature type="region of interest" description="Disordered" evidence="1">
    <location>
        <begin position="277"/>
        <end position="305"/>
    </location>
</feature>
<dbReference type="CDD" id="cd07987">
    <property type="entry name" value="LPLAT_MGAT-like"/>
    <property type="match status" value="2"/>
</dbReference>
<dbReference type="SUPFAM" id="SSF69593">
    <property type="entry name" value="Glycerol-3-phosphate (1)-acyltransferase"/>
    <property type="match status" value="1"/>
</dbReference>
<proteinExistence type="predicted"/>